<feature type="region of interest" description="Disordered" evidence="1">
    <location>
        <begin position="67"/>
        <end position="95"/>
    </location>
</feature>
<dbReference type="RefSeq" id="WP_227704206.1">
    <property type="nucleotide sequence ID" value="NZ_JBEAAL010000008.1"/>
</dbReference>
<evidence type="ECO:0000313" key="3">
    <source>
        <dbReference type="Proteomes" id="UP001496627"/>
    </source>
</evidence>
<dbReference type="Proteomes" id="UP001496627">
    <property type="component" value="Unassembled WGS sequence"/>
</dbReference>
<protein>
    <submittedName>
        <fullName evidence="2">Uncharacterized protein</fullName>
    </submittedName>
</protein>
<name>A0ABV0M2I1_9HYPH</name>
<dbReference type="EMBL" id="JBEAAL010000008">
    <property type="protein sequence ID" value="MEQ1406061.1"/>
    <property type="molecule type" value="Genomic_DNA"/>
</dbReference>
<reference evidence="2 3" key="1">
    <citation type="submission" date="2024-05" db="EMBL/GenBank/DDBJ databases">
        <title>Neorhizobium sp. Rsf11, a plant growth promoting and heavy metal resistant PAH-degrader.</title>
        <authorList>
            <person name="Golubev S.N."/>
            <person name="Muratova A.Y."/>
            <person name="Markelova M.I."/>
        </authorList>
    </citation>
    <scope>NUCLEOTIDE SEQUENCE [LARGE SCALE GENOMIC DNA]</scope>
    <source>
        <strain evidence="2 3">Rsf11</strain>
    </source>
</reference>
<comment type="caution">
    <text evidence="2">The sequence shown here is derived from an EMBL/GenBank/DDBJ whole genome shotgun (WGS) entry which is preliminary data.</text>
</comment>
<accession>A0ABV0M2I1</accession>
<keyword evidence="3" id="KW-1185">Reference proteome</keyword>
<proteinExistence type="predicted"/>
<evidence type="ECO:0000313" key="2">
    <source>
        <dbReference type="EMBL" id="MEQ1406061.1"/>
    </source>
</evidence>
<gene>
    <name evidence="2" type="ORF">ABK249_14045</name>
</gene>
<evidence type="ECO:0000256" key="1">
    <source>
        <dbReference type="SAM" id="MobiDB-lite"/>
    </source>
</evidence>
<organism evidence="2 3">
    <name type="scientific">Neorhizobium phenanthreniclasticum</name>
    <dbReference type="NCBI Taxonomy" id="3157917"/>
    <lineage>
        <taxon>Bacteria</taxon>
        <taxon>Pseudomonadati</taxon>
        <taxon>Pseudomonadota</taxon>
        <taxon>Alphaproteobacteria</taxon>
        <taxon>Hyphomicrobiales</taxon>
        <taxon>Rhizobiaceae</taxon>
        <taxon>Rhizobium/Agrobacterium group</taxon>
        <taxon>Neorhizobium</taxon>
    </lineage>
</organism>
<sequence>MSSNSPQESIDPVNVAMLRDVLRAAGFRGVEAEASSDAKREALVFLNSEFRNGNRTRKALLLALEHRDTGLTADPRPESSPKNEAIDRWQDEGGR</sequence>